<dbReference type="Pfam" id="PF05277">
    <property type="entry name" value="DUF726"/>
    <property type="match status" value="1"/>
</dbReference>
<gene>
    <name evidence="7" type="ORF">ACHAWU_005715</name>
</gene>
<evidence type="ECO:0000256" key="1">
    <source>
        <dbReference type="ARBA" id="ARBA00004141"/>
    </source>
</evidence>
<keyword evidence="3 6" id="KW-1133">Transmembrane helix</keyword>
<evidence type="ECO:0000313" key="7">
    <source>
        <dbReference type="EMBL" id="KAL3766323.1"/>
    </source>
</evidence>
<feature type="region of interest" description="Disordered" evidence="5">
    <location>
        <begin position="1"/>
        <end position="100"/>
    </location>
</feature>
<name>A0ABD3MQX4_9STRA</name>
<keyword evidence="4 6" id="KW-0472">Membrane</keyword>
<dbReference type="PANTHER" id="PTHR17920">
    <property type="entry name" value="TRANSMEMBRANE AND COILED-COIL DOMAIN-CONTAINING PROTEIN 4 TMCO4"/>
    <property type="match status" value="1"/>
</dbReference>
<accession>A0ABD3MQX4</accession>
<feature type="region of interest" description="Disordered" evidence="5">
    <location>
        <begin position="343"/>
        <end position="431"/>
    </location>
</feature>
<evidence type="ECO:0000256" key="5">
    <source>
        <dbReference type="SAM" id="MobiDB-lite"/>
    </source>
</evidence>
<feature type="non-terminal residue" evidence="7">
    <location>
        <position position="947"/>
    </location>
</feature>
<reference evidence="7 8" key="1">
    <citation type="submission" date="2024-10" db="EMBL/GenBank/DDBJ databases">
        <title>Updated reference genomes for cyclostephanoid diatoms.</title>
        <authorList>
            <person name="Roberts W.R."/>
            <person name="Alverson A.J."/>
        </authorList>
    </citation>
    <scope>NUCLEOTIDE SEQUENCE [LARGE SCALE GENOMIC DNA]</scope>
    <source>
        <strain evidence="7 8">AJA232-27</strain>
    </source>
</reference>
<feature type="region of interest" description="Disordered" evidence="5">
    <location>
        <begin position="777"/>
        <end position="825"/>
    </location>
</feature>
<evidence type="ECO:0000256" key="6">
    <source>
        <dbReference type="SAM" id="Phobius"/>
    </source>
</evidence>
<evidence type="ECO:0000256" key="2">
    <source>
        <dbReference type="ARBA" id="ARBA00022692"/>
    </source>
</evidence>
<dbReference type="AlphaFoldDB" id="A0ABD3MQX4"/>
<organism evidence="7 8">
    <name type="scientific">Discostella pseudostelligera</name>
    <dbReference type="NCBI Taxonomy" id="259834"/>
    <lineage>
        <taxon>Eukaryota</taxon>
        <taxon>Sar</taxon>
        <taxon>Stramenopiles</taxon>
        <taxon>Ochrophyta</taxon>
        <taxon>Bacillariophyta</taxon>
        <taxon>Coscinodiscophyceae</taxon>
        <taxon>Thalassiosirophycidae</taxon>
        <taxon>Stephanodiscales</taxon>
        <taxon>Stephanodiscaceae</taxon>
        <taxon>Discostella</taxon>
    </lineage>
</organism>
<evidence type="ECO:0000256" key="4">
    <source>
        <dbReference type="ARBA" id="ARBA00023136"/>
    </source>
</evidence>
<feature type="compositionally biased region" description="Basic residues" evidence="5">
    <location>
        <begin position="409"/>
        <end position="420"/>
    </location>
</feature>
<feature type="compositionally biased region" description="Basic and acidic residues" evidence="5">
    <location>
        <begin position="783"/>
        <end position="798"/>
    </location>
</feature>
<dbReference type="InterPro" id="IPR007941">
    <property type="entry name" value="DUF726"/>
</dbReference>
<sequence length="947" mass="102849">MNSAHSHLQGVSSLPGEGGGESSMTRRHRHIRSGGSIGSRRRHASETDDAPILICTGTDDNSETNSPTKIFSHPPLCNNNYDSSDEYRDAESTSSEKMSELDRRRRRIQIEAQLMNDCWETNLSDEDSVHEATHNIQLHQQKGEQDLLDEMLPKMDLQITSSTSSSDIKPMTSTSSNESVMSLPEQILQQRLQRKPKLLLQHKNNYAHFVRYDSRSPEQRRKALHAGYKCDAPLGSPPFAEDDEAFENDYASTVASSNGATSNVFSDLRRKLKLHENDHQLDAEDSSSPLASLPQRPICRFPEEADRKRIIGCLAIVLASSYAYETAPHLLVKEEVNDISARVDGSDVEGSDRSTFPSEKFAQQHDIDTNGDTDCNGDLVSEDESCGTSSHPHLQQHKKQQHLIEQSRKQKNKSTNHAAKKPPPASNSFSFNTNAASRIFDKVGSQNPPPSLTTELAEIRHRIRRHAILSELLISSAEMLMLDPSHAKAFLPMLDGLLTNVASSNASTDRSGHENVNNFDGTNKQSWKGRGFGGGGFAVAANMGDEEIIYAPSSRPTTSISDIPPRMTQPNQSSSLSSISDVVIGGSSTNAVPKQSSTNSMHDEGRGLKIIDTNELHPSSSRVKLSANDEECSNPNRPAPAYAPLDTVIIEGDLAAPFLQTLTPGAGFRCIALLLLNHLLRDGRGYDARVRHAFKRLAVIVISHELKVGGILCLDLDDEEDLDALLWGEKKTQLSGENESLRDADELALLATRKFEALEHAVAARLISLSRDSDVGAQTANARSHDHKQSPRVKRTERSASSLSSSTHGRIALAPKETPSPSQYGMSREQILRGIKVGTAGAVGATLFALTGGLVAPGIAAGLAAVVGTSAIAAGVSTALTSAAAITTIFGVGGAGLASYKMHRRTKGLTEFNFNKEEVGGKDSDAELFSTVCISGWLRDTRDFQRP</sequence>
<feature type="transmembrane region" description="Helical" evidence="6">
    <location>
        <begin position="837"/>
        <end position="866"/>
    </location>
</feature>
<dbReference type="PANTHER" id="PTHR17920:SF3">
    <property type="entry name" value="TRANSMEMBRANE AND COILED-COIL DOMAIN-CONTAINING PROTEIN 4"/>
    <property type="match status" value="1"/>
</dbReference>
<evidence type="ECO:0000256" key="3">
    <source>
        <dbReference type="ARBA" id="ARBA00022989"/>
    </source>
</evidence>
<dbReference type="EMBL" id="JALLBG020000087">
    <property type="protein sequence ID" value="KAL3766323.1"/>
    <property type="molecule type" value="Genomic_DNA"/>
</dbReference>
<proteinExistence type="predicted"/>
<feature type="transmembrane region" description="Helical" evidence="6">
    <location>
        <begin position="654"/>
        <end position="676"/>
    </location>
</feature>
<feature type="compositionally biased region" description="Polar residues" evidence="5">
    <location>
        <begin position="160"/>
        <end position="180"/>
    </location>
</feature>
<keyword evidence="2 6" id="KW-0812">Transmembrane</keyword>
<comment type="caution">
    <text evidence="7">The sequence shown here is derived from an EMBL/GenBank/DDBJ whole genome shotgun (WGS) entry which is preliminary data.</text>
</comment>
<dbReference type="GO" id="GO:0016020">
    <property type="term" value="C:membrane"/>
    <property type="evidence" value="ECO:0007669"/>
    <property type="project" value="UniProtKB-SubCell"/>
</dbReference>
<feature type="region of interest" description="Disordered" evidence="5">
    <location>
        <begin position="554"/>
        <end position="577"/>
    </location>
</feature>
<evidence type="ECO:0000313" key="8">
    <source>
        <dbReference type="Proteomes" id="UP001530293"/>
    </source>
</evidence>
<protein>
    <submittedName>
        <fullName evidence="7">Uncharacterized protein</fullName>
    </submittedName>
</protein>
<feature type="region of interest" description="Disordered" evidence="5">
    <location>
        <begin position="160"/>
        <end position="181"/>
    </location>
</feature>
<comment type="subcellular location">
    <subcellularLocation>
        <location evidence="1">Membrane</location>
        <topology evidence="1">Multi-pass membrane protein</topology>
    </subcellularLocation>
</comment>
<keyword evidence="8" id="KW-1185">Reference proteome</keyword>
<dbReference type="Proteomes" id="UP001530293">
    <property type="component" value="Unassembled WGS sequence"/>
</dbReference>
<feature type="transmembrane region" description="Helical" evidence="6">
    <location>
        <begin position="872"/>
        <end position="898"/>
    </location>
</feature>